<comment type="caution">
    <text evidence="9">The sequence shown here is derived from an EMBL/GenBank/DDBJ whole genome shotgun (WGS) entry which is preliminary data.</text>
</comment>
<reference evidence="9 10" key="1">
    <citation type="journal article" date="2020" name="ISME J.">
        <title>Uncovering the hidden diversity of litter-decomposition mechanisms in mushroom-forming fungi.</title>
        <authorList>
            <person name="Floudas D."/>
            <person name="Bentzer J."/>
            <person name="Ahren D."/>
            <person name="Johansson T."/>
            <person name="Persson P."/>
            <person name="Tunlid A."/>
        </authorList>
    </citation>
    <scope>NUCLEOTIDE SEQUENCE [LARGE SCALE GENOMIC DNA]</scope>
    <source>
        <strain evidence="9 10">CBS 291.85</strain>
    </source>
</reference>
<feature type="region of interest" description="Disordered" evidence="7">
    <location>
        <begin position="702"/>
        <end position="733"/>
    </location>
</feature>
<evidence type="ECO:0000313" key="9">
    <source>
        <dbReference type="EMBL" id="KAF5340438.1"/>
    </source>
</evidence>
<feature type="domain" description="HECT" evidence="8">
    <location>
        <begin position="891"/>
        <end position="1227"/>
    </location>
</feature>
<keyword evidence="10" id="KW-1185">Reference proteome</keyword>
<evidence type="ECO:0000256" key="3">
    <source>
        <dbReference type="ARBA" id="ARBA00012485"/>
    </source>
</evidence>
<dbReference type="Pfam" id="PF00632">
    <property type="entry name" value="HECT"/>
    <property type="match status" value="1"/>
</dbReference>
<evidence type="ECO:0000256" key="5">
    <source>
        <dbReference type="ARBA" id="ARBA00022786"/>
    </source>
</evidence>
<dbReference type="CDD" id="cd00078">
    <property type="entry name" value="HECTc"/>
    <property type="match status" value="1"/>
</dbReference>
<evidence type="ECO:0000256" key="7">
    <source>
        <dbReference type="SAM" id="MobiDB-lite"/>
    </source>
</evidence>
<organism evidence="9 10">
    <name type="scientific">Tetrapyrgos nigripes</name>
    <dbReference type="NCBI Taxonomy" id="182062"/>
    <lineage>
        <taxon>Eukaryota</taxon>
        <taxon>Fungi</taxon>
        <taxon>Dikarya</taxon>
        <taxon>Basidiomycota</taxon>
        <taxon>Agaricomycotina</taxon>
        <taxon>Agaricomycetes</taxon>
        <taxon>Agaricomycetidae</taxon>
        <taxon>Agaricales</taxon>
        <taxon>Marasmiineae</taxon>
        <taxon>Marasmiaceae</taxon>
        <taxon>Tetrapyrgos</taxon>
    </lineage>
</organism>
<dbReference type="GO" id="GO:0061630">
    <property type="term" value="F:ubiquitin protein ligase activity"/>
    <property type="evidence" value="ECO:0007669"/>
    <property type="project" value="UniProtKB-EC"/>
</dbReference>
<dbReference type="PROSITE" id="PS50237">
    <property type="entry name" value="HECT"/>
    <property type="match status" value="1"/>
</dbReference>
<dbReference type="Gene3D" id="3.30.2410.10">
    <property type="entry name" value="Hect, E3 ligase catalytic domain"/>
    <property type="match status" value="1"/>
</dbReference>
<name>A0A8H5FL77_9AGAR</name>
<evidence type="ECO:0000313" key="10">
    <source>
        <dbReference type="Proteomes" id="UP000559256"/>
    </source>
</evidence>
<dbReference type="FunFam" id="3.30.2410.10:FF:000017">
    <property type="entry name" value="E3 ubiquitin-protein ligase UPL7"/>
    <property type="match status" value="1"/>
</dbReference>
<dbReference type="OrthoDB" id="8068875at2759"/>
<dbReference type="EMBL" id="JAACJM010000176">
    <property type="protein sequence ID" value="KAF5340438.1"/>
    <property type="molecule type" value="Genomic_DNA"/>
</dbReference>
<sequence length="1227" mass="134972">MLPVWGNEGKRHINLGGTSTSTSQSTILDQAKVRREERLEAKRRSDAAIKVQSWWRGAQEARRVRANVRVELENDLRQGGAETLVGIQTLRKLVIIGKNWKGKEQSISRDGKVVLGIWSERVVASGTDSLFFVHESPSWLTLVKQLSLLIIQSVANDVLSSYTAAYLHVITTILSPSSKVPSHLTASLTSYLVHHGLYSALRRAIQGIPINSKANPALPLLIPLTILPLTTFTNQGASEEYRRTFHHLVTQILTIPLLPNRLPLQTLTYLSANLPLTKLDVLFVNSPNSTSAHAAEPASSSLSSLLSNNYTSGIENKLHLISNLLTLMPPRYPKLTAPSLAAYLRLLSSLVDGIPVGGLEGATASSASEAATGSTPVYADSDEEDGDVIGHVTVVSSFTSVPKTTLPVLDSRTQKRLATLASPTHLISLLTPASKTLTRNEHRYWVIRFLYSLVSVYPGTSSLASSTTKNGNAVGTGNVGKRRREDVLGAVWNWNGGGFVREIWRGWVRGGGLGRDVVQVQTKPKMPDPNSMDVDSSLTGSGIGRSHFDPLLPNPNAGRGQSRLLSLNSQHGANEDPWAPLLLLADLYSQALLTMGDDEFFSSSGSSLSSTLTSTPASGAVSTKNPLTTDDITMFSRQLLNIAWVLYMHGAELGTGSDASTTSTSALAMVPPPSPVSWNEVRERVTKCLLAIHDRDARKPFTPKGHWLVLPDTDSSGESSSSSSSTVHYEGRGRSQMQLSMEMVGFVEAAVVEAQQLTEAADAEEDGEDMRFSSPNSHRGRMNHRTMTSSAASRRQQMYLSPRLAVLNNIPFAIPFHVRVAIFRNFVMQDRVRHLQRINAVRDSGGRRNGAGMMAMFDEFGMGMGGGGRSGRQRVAVRRGMIAQDGFDRLGEADLKNPVEITFIDQFGEEEAGIDGGGVFKEFFTSLCKEVFDTDRGLWLTNKKNELYPNPHAYATETHSLNWYRFIGRILGKAMYEGILVDVAFAGFFLAKWLGKQSFLDDLASLDPDLYNGLIFLKHYAGNPEDLSLNFTVAVEEFGTTRSVDLIRNGSNIAVTKENRLQYIYLVSHFKLSKQIKLQSEAFFEGLSEMIDPKWLRMFDQQEVQILIGGVNSPIDLDDLRANTMYGGLYDDNEDTIVAFWNVVNSFNQEQRRALLRFVTSCSRPPLLGFKELVPNFCIRDAGVDQHRLPTASTCVNLLKLPRYKNEQTLRSKLLQAINANAGFDLS</sequence>
<dbReference type="PANTHER" id="PTHR45700:SF2">
    <property type="entry name" value="UBIQUITIN-PROTEIN LIGASE E3C"/>
    <property type="match status" value="1"/>
</dbReference>
<evidence type="ECO:0000256" key="1">
    <source>
        <dbReference type="ARBA" id="ARBA00000885"/>
    </source>
</evidence>
<feature type="compositionally biased region" description="Low complexity" evidence="7">
    <location>
        <begin position="365"/>
        <end position="375"/>
    </location>
</feature>
<dbReference type="GO" id="GO:0006511">
    <property type="term" value="P:ubiquitin-dependent protein catabolic process"/>
    <property type="evidence" value="ECO:0007669"/>
    <property type="project" value="TreeGrafter"/>
</dbReference>
<accession>A0A8H5FL77</accession>
<dbReference type="InterPro" id="IPR035983">
    <property type="entry name" value="Hect_E3_ubiquitin_ligase"/>
</dbReference>
<dbReference type="GO" id="GO:0000209">
    <property type="term" value="P:protein polyubiquitination"/>
    <property type="evidence" value="ECO:0007669"/>
    <property type="project" value="InterPro"/>
</dbReference>
<feature type="compositionally biased region" description="Low complexity" evidence="7">
    <location>
        <begin position="605"/>
        <end position="620"/>
    </location>
</feature>
<feature type="region of interest" description="Disordered" evidence="7">
    <location>
        <begin position="760"/>
        <end position="784"/>
    </location>
</feature>
<comment type="catalytic activity">
    <reaction evidence="1">
        <text>S-ubiquitinyl-[E2 ubiquitin-conjugating enzyme]-L-cysteine + [acceptor protein]-L-lysine = [E2 ubiquitin-conjugating enzyme]-L-cysteine + N(6)-ubiquitinyl-[acceptor protein]-L-lysine.</text>
        <dbReference type="EC" id="2.3.2.26"/>
    </reaction>
</comment>
<dbReference type="Proteomes" id="UP000559256">
    <property type="component" value="Unassembled WGS sequence"/>
</dbReference>
<dbReference type="InterPro" id="IPR044611">
    <property type="entry name" value="E3A/B/C-like"/>
</dbReference>
<evidence type="ECO:0000256" key="6">
    <source>
        <dbReference type="PROSITE-ProRule" id="PRU00104"/>
    </source>
</evidence>
<dbReference type="InterPro" id="IPR000569">
    <property type="entry name" value="HECT_dom"/>
</dbReference>
<comment type="pathway">
    <text evidence="2">Protein modification; protein ubiquitination.</text>
</comment>
<feature type="region of interest" description="Disordered" evidence="7">
    <location>
        <begin position="365"/>
        <end position="384"/>
    </location>
</feature>
<dbReference type="SUPFAM" id="SSF56204">
    <property type="entry name" value="Hect, E3 ligase catalytic domain"/>
    <property type="match status" value="1"/>
</dbReference>
<dbReference type="PROSITE" id="PS50096">
    <property type="entry name" value="IQ"/>
    <property type="match status" value="1"/>
</dbReference>
<dbReference type="FunFam" id="3.30.2160.10:FF:000002">
    <property type="entry name" value="Putative Ubiquitin-protein ligase E3C"/>
    <property type="match status" value="1"/>
</dbReference>
<protein>
    <recommendedName>
        <fullName evidence="3">HECT-type E3 ubiquitin transferase</fullName>
        <ecNumber evidence="3">2.3.2.26</ecNumber>
    </recommendedName>
</protein>
<dbReference type="CDD" id="cd23766">
    <property type="entry name" value="IQCG"/>
    <property type="match status" value="1"/>
</dbReference>
<feature type="region of interest" description="Disordered" evidence="7">
    <location>
        <begin position="605"/>
        <end position="626"/>
    </location>
</feature>
<gene>
    <name evidence="9" type="ORF">D9758_013567</name>
</gene>
<evidence type="ECO:0000256" key="2">
    <source>
        <dbReference type="ARBA" id="ARBA00004906"/>
    </source>
</evidence>
<proteinExistence type="predicted"/>
<dbReference type="PANTHER" id="PTHR45700">
    <property type="entry name" value="UBIQUITIN-PROTEIN LIGASE E3C"/>
    <property type="match status" value="1"/>
</dbReference>
<keyword evidence="5 6" id="KW-0833">Ubl conjugation pathway</keyword>
<dbReference type="SMART" id="SM00119">
    <property type="entry name" value="HECTc"/>
    <property type="match status" value="1"/>
</dbReference>
<dbReference type="Gene3D" id="3.90.1750.10">
    <property type="entry name" value="Hect, E3 ligase catalytic domains"/>
    <property type="match status" value="1"/>
</dbReference>
<evidence type="ECO:0000259" key="8">
    <source>
        <dbReference type="PROSITE" id="PS50237"/>
    </source>
</evidence>
<dbReference type="Gene3D" id="3.30.2160.10">
    <property type="entry name" value="Hect, E3 ligase catalytic domain"/>
    <property type="match status" value="1"/>
</dbReference>
<dbReference type="AlphaFoldDB" id="A0A8H5FL77"/>
<keyword evidence="4" id="KW-0808">Transferase</keyword>
<feature type="active site" description="Glycyl thioester intermediate" evidence="6">
    <location>
        <position position="1195"/>
    </location>
</feature>
<feature type="compositionally biased region" description="Low complexity" evidence="7">
    <location>
        <begin position="716"/>
        <end position="725"/>
    </location>
</feature>
<dbReference type="EC" id="2.3.2.26" evidence="3"/>
<evidence type="ECO:0000256" key="4">
    <source>
        <dbReference type="ARBA" id="ARBA00022679"/>
    </source>
</evidence>